<evidence type="ECO:0000313" key="2">
    <source>
        <dbReference type="Proteomes" id="UP000266673"/>
    </source>
</evidence>
<keyword evidence="2" id="KW-1185">Reference proteome</keyword>
<proteinExistence type="predicted"/>
<dbReference type="AlphaFoldDB" id="A0A397UYW6"/>
<evidence type="ECO:0000313" key="1">
    <source>
        <dbReference type="EMBL" id="RIB15434.1"/>
    </source>
</evidence>
<accession>A0A397UYW6</accession>
<comment type="caution">
    <text evidence="1">The sequence shown here is derived from an EMBL/GenBank/DDBJ whole genome shotgun (WGS) entry which is preliminary data.</text>
</comment>
<protein>
    <submittedName>
        <fullName evidence="1">Uncharacterized protein</fullName>
    </submittedName>
</protein>
<reference evidence="1 2" key="1">
    <citation type="submission" date="2018-06" db="EMBL/GenBank/DDBJ databases">
        <title>Comparative genomics reveals the genomic features of Rhizophagus irregularis, R. cerebriforme, R. diaphanum and Gigaspora rosea, and their symbiotic lifestyle signature.</title>
        <authorList>
            <person name="Morin E."/>
            <person name="San Clemente H."/>
            <person name="Chen E.C.H."/>
            <person name="De La Providencia I."/>
            <person name="Hainaut M."/>
            <person name="Kuo A."/>
            <person name="Kohler A."/>
            <person name="Murat C."/>
            <person name="Tang N."/>
            <person name="Roy S."/>
            <person name="Loubradou J."/>
            <person name="Henrissat B."/>
            <person name="Grigoriev I.V."/>
            <person name="Corradi N."/>
            <person name="Roux C."/>
            <person name="Martin F.M."/>
        </authorList>
    </citation>
    <scope>NUCLEOTIDE SEQUENCE [LARGE SCALE GENOMIC DNA]</scope>
    <source>
        <strain evidence="1 2">DAOM 194757</strain>
    </source>
</reference>
<organism evidence="1 2">
    <name type="scientific">Gigaspora rosea</name>
    <dbReference type="NCBI Taxonomy" id="44941"/>
    <lineage>
        <taxon>Eukaryota</taxon>
        <taxon>Fungi</taxon>
        <taxon>Fungi incertae sedis</taxon>
        <taxon>Mucoromycota</taxon>
        <taxon>Glomeromycotina</taxon>
        <taxon>Glomeromycetes</taxon>
        <taxon>Diversisporales</taxon>
        <taxon>Gigasporaceae</taxon>
        <taxon>Gigaspora</taxon>
    </lineage>
</organism>
<gene>
    <name evidence="1" type="ORF">C2G38_2039380</name>
</gene>
<sequence length="148" mass="16766">MPITRVSGASLISSTTYKENPAEMEDIEFDEENINKDIVSSIEDSMLLQNEPHYFLQNLSNKIDPNIDQEIIEDMSDEESLVEKLLLNLKSSDFDPKDLQGATLDDALDSIKGINNPKDIVEWPNDAYQNFMKLIIESNISNNIGDKK</sequence>
<name>A0A397UYW6_9GLOM</name>
<dbReference type="OrthoDB" id="10397412at2759"/>
<dbReference type="Proteomes" id="UP000266673">
    <property type="component" value="Unassembled WGS sequence"/>
</dbReference>
<dbReference type="EMBL" id="QKWP01000744">
    <property type="protein sequence ID" value="RIB15434.1"/>
    <property type="molecule type" value="Genomic_DNA"/>
</dbReference>